<gene>
    <name evidence="3" type="ORF">P0O15_02640</name>
</gene>
<comment type="similarity">
    <text evidence="1">Belongs to the deoxyhypusine synthase family.</text>
</comment>
<accession>A0ABT5X5W2</accession>
<comment type="caution">
    <text evidence="3">The sequence shown here is derived from an EMBL/GenBank/DDBJ whole genome shotgun (WGS) entry which is preliminary data.</text>
</comment>
<organism evidence="3 4">
    <name type="scientific">Candidatus Methanocrinis natronophilus</name>
    <dbReference type="NCBI Taxonomy" id="3033396"/>
    <lineage>
        <taxon>Archaea</taxon>
        <taxon>Methanobacteriati</taxon>
        <taxon>Methanobacteriota</taxon>
        <taxon>Stenosarchaea group</taxon>
        <taxon>Methanomicrobia</taxon>
        <taxon>Methanotrichales</taxon>
        <taxon>Methanotrichaceae</taxon>
        <taxon>Methanocrinis</taxon>
    </lineage>
</organism>
<evidence type="ECO:0000313" key="4">
    <source>
        <dbReference type="Proteomes" id="UP001220010"/>
    </source>
</evidence>
<dbReference type="InterPro" id="IPR002773">
    <property type="entry name" value="Deoxyhypusine_synthase"/>
</dbReference>
<evidence type="ECO:0000256" key="2">
    <source>
        <dbReference type="ARBA" id="ARBA00022679"/>
    </source>
</evidence>
<dbReference type="Pfam" id="PF01916">
    <property type="entry name" value="DS"/>
    <property type="match status" value="1"/>
</dbReference>
<evidence type="ECO:0000313" key="3">
    <source>
        <dbReference type="EMBL" id="MDF0590075.1"/>
    </source>
</evidence>
<protein>
    <submittedName>
        <fullName evidence="3">Deoxyhypusine synthase</fullName>
        <ecNumber evidence="3">2.5.1.46</ecNumber>
    </submittedName>
</protein>
<dbReference type="NCBIfam" id="NF002006">
    <property type="entry name" value="PRK00805.1"/>
    <property type="match status" value="1"/>
</dbReference>
<dbReference type="GO" id="GO:0034038">
    <property type="term" value="F:deoxyhypusine synthase activity"/>
    <property type="evidence" value="ECO:0007669"/>
    <property type="project" value="UniProtKB-EC"/>
</dbReference>
<dbReference type="PANTHER" id="PTHR11703:SF2">
    <property type="entry name" value="DEOXYHYPUSINE SYNTHASE-LIKE PROTEIN"/>
    <property type="match status" value="1"/>
</dbReference>
<keyword evidence="2 3" id="KW-0808">Transferase</keyword>
<dbReference type="EMBL" id="JARFPK010000007">
    <property type="protein sequence ID" value="MDF0590075.1"/>
    <property type="molecule type" value="Genomic_DNA"/>
</dbReference>
<dbReference type="InterPro" id="IPR029035">
    <property type="entry name" value="DHS-like_NAD/FAD-binding_dom"/>
</dbReference>
<dbReference type="InterPro" id="IPR036982">
    <property type="entry name" value="Deoxyhypusine_synthase_sf"/>
</dbReference>
<dbReference type="Proteomes" id="UP001220010">
    <property type="component" value="Unassembled WGS sequence"/>
</dbReference>
<dbReference type="Gene3D" id="3.40.910.10">
    <property type="entry name" value="Deoxyhypusine synthase"/>
    <property type="match status" value="1"/>
</dbReference>
<name>A0ABT5X5W2_9EURY</name>
<dbReference type="EC" id="2.5.1.46" evidence="3"/>
<sequence length="349" mass="37876">MKMTAKDTYHLSGSIDDLATTIGMEDRSVLQLAREMARLGFQAGQLGRSVEAWERMISEDEITVFLGLAGAMVPAGLRKLISFMISERMVDCVVSTGANIFHDLCEGLGVVHYRGDPGADDGSLREEGIDRIFDVYVSEAGLLKGDRYIADFTKGLDPGRPYSSREVMEMLGADMPEDTILGSAARAGVPIYVPALSDSSIGIGMVLAWREGHRAVVDQIKDVDEISQITEKSSQTGVVFVGGGVPKNFIQQTKVVAELSGRYRGGHNYAIQYTIDPPHFGGLSGCTFSEGVSWGKISKEARMIQVFVDATIALPIVVHALDESGTRRRSPPRYGWEDGELTLSYGDGQ</sequence>
<proteinExistence type="inferred from homology"/>
<evidence type="ECO:0000256" key="1">
    <source>
        <dbReference type="ARBA" id="ARBA00009892"/>
    </source>
</evidence>
<dbReference type="SUPFAM" id="SSF52467">
    <property type="entry name" value="DHS-like NAD/FAD-binding domain"/>
    <property type="match status" value="1"/>
</dbReference>
<dbReference type="PANTHER" id="PTHR11703">
    <property type="entry name" value="DEOXYHYPUSINE SYNTHASE"/>
    <property type="match status" value="1"/>
</dbReference>
<reference evidence="3 4" key="1">
    <citation type="submission" date="2023-03" db="EMBL/GenBank/DDBJ databases">
        <title>WGS of Methanotrichaceae archaeon Mx.</title>
        <authorList>
            <person name="Sorokin D.Y."/>
            <person name="Merkel A.Y."/>
        </authorList>
    </citation>
    <scope>NUCLEOTIDE SEQUENCE [LARGE SCALE GENOMIC DNA]</scope>
    <source>
        <strain evidence="3 4">Mx</strain>
    </source>
</reference>
<keyword evidence="4" id="KW-1185">Reference proteome</keyword>